<protein>
    <submittedName>
        <fullName evidence="1">Uncharacterized protein</fullName>
    </submittedName>
</protein>
<dbReference type="AlphaFoldDB" id="A0A1M5TR10"/>
<sequence length="44" mass="4817">MISNIYESLPVLYITNKITIGIANKPTYNKSVLSNEGSSTKVIT</sequence>
<gene>
    <name evidence="1" type="ORF">SAMN05444148_2245</name>
</gene>
<proteinExistence type="predicted"/>
<keyword evidence="2" id="KW-1185">Reference proteome</keyword>
<accession>A0A1M5TR10</accession>
<name>A0A1M5TR10_9FLAO</name>
<evidence type="ECO:0000313" key="2">
    <source>
        <dbReference type="Proteomes" id="UP000184522"/>
    </source>
</evidence>
<organism evidence="1 2">
    <name type="scientific">Winogradskyella jejuensis</name>
    <dbReference type="NCBI Taxonomy" id="1089305"/>
    <lineage>
        <taxon>Bacteria</taxon>
        <taxon>Pseudomonadati</taxon>
        <taxon>Bacteroidota</taxon>
        <taxon>Flavobacteriia</taxon>
        <taxon>Flavobacteriales</taxon>
        <taxon>Flavobacteriaceae</taxon>
        <taxon>Winogradskyella</taxon>
    </lineage>
</organism>
<reference evidence="2" key="1">
    <citation type="submission" date="2016-11" db="EMBL/GenBank/DDBJ databases">
        <authorList>
            <person name="Varghese N."/>
            <person name="Submissions S."/>
        </authorList>
    </citation>
    <scope>NUCLEOTIDE SEQUENCE [LARGE SCALE GENOMIC DNA]</scope>
    <source>
        <strain evidence="2">DSM 25330</strain>
    </source>
</reference>
<dbReference type="EMBL" id="FQWS01000002">
    <property type="protein sequence ID" value="SHH53202.1"/>
    <property type="molecule type" value="Genomic_DNA"/>
</dbReference>
<evidence type="ECO:0000313" key="1">
    <source>
        <dbReference type="EMBL" id="SHH53202.1"/>
    </source>
</evidence>
<dbReference type="Proteomes" id="UP000184522">
    <property type="component" value="Unassembled WGS sequence"/>
</dbReference>